<sequence length="578" mass="67154">MQEYLTVCLLDQLIFFVQPMLITLLHSDGRYGFKSVTVYPYGCHKYQYYELFLEVTDDMDSNQSLFILMDVTSINTMNCFLNTQSFNINNKPSSVFQHYSPHHLGNTNKCSTDSNYYLPESLNTNWSEKSINDLYDCKRVDTVVPSYIEHAQLNQSIKYHSNDPMLLDNNSNFFDSYHIDLQPDSTSIIHITNEDFVFKEERKRKSVKRSLKSPSDQKSTEHIGHNDNICLNIHDTSSNNQTLILMEQMNSPVMRAGEVKFSSKEPNICPPLSSSSSTSVVVSSTNKRPRSAYTNLQLVELEKEFHYSNYLGQPRRLELAEQLGLTERQIKIWFQNRRMKQKKECKDSEKMKYDFYYPYYENYKFWYPNHSLDINPTESFSYSQIPSNLTQRTSSTNQYDFLPTLPSSTMPTFVDSNSYYSINDIKNPKNVEIFNSYSMNHLFNVHDAKQIILTDNSTKEWSTSTKANAAPNEIHHSTSRNSNVLHYISPFSKSSSFISCDHQLPENSMDHCTDSNKTDIKHVNDCMVKENDYKPTLNPNNQSVLYDQLKTNVVPGTINCQYPKAILARYQYCQYDCN</sequence>
<dbReference type="GO" id="GO:0045944">
    <property type="term" value="P:positive regulation of transcription by RNA polymerase II"/>
    <property type="evidence" value="ECO:0007669"/>
    <property type="project" value="UniProtKB-ARBA"/>
</dbReference>
<dbReference type="PANTHER" id="PTHR45664:SF12">
    <property type="entry name" value="PANCREAS_DUODENUM HOMEOBOX PROTEIN 1"/>
    <property type="match status" value="1"/>
</dbReference>
<keyword evidence="9" id="KW-1185">Reference proteome</keyword>
<dbReference type="Pfam" id="PF00046">
    <property type="entry name" value="Homeodomain"/>
    <property type="match status" value="1"/>
</dbReference>
<proteinExistence type="predicted"/>
<dbReference type="InterPro" id="IPR009057">
    <property type="entry name" value="Homeodomain-like_sf"/>
</dbReference>
<dbReference type="EMBL" id="JALJAT010000003">
    <property type="protein sequence ID" value="KAK4471803.1"/>
    <property type="molecule type" value="Genomic_DNA"/>
</dbReference>
<dbReference type="CDD" id="cd00086">
    <property type="entry name" value="homeodomain"/>
    <property type="match status" value="1"/>
</dbReference>
<gene>
    <name evidence="8" type="ORF">MN116_005199</name>
</gene>
<keyword evidence="1 4" id="KW-0238">DNA-binding</keyword>
<evidence type="ECO:0000313" key="9">
    <source>
        <dbReference type="Proteomes" id="UP001292079"/>
    </source>
</evidence>
<dbReference type="AlphaFoldDB" id="A0AAE2D536"/>
<dbReference type="SUPFAM" id="SSF46689">
    <property type="entry name" value="Homeodomain-like"/>
    <property type="match status" value="1"/>
</dbReference>
<evidence type="ECO:0000256" key="4">
    <source>
        <dbReference type="PROSITE-ProRule" id="PRU00108"/>
    </source>
</evidence>
<feature type="DNA-binding region" description="Homeobox" evidence="4">
    <location>
        <begin position="286"/>
        <end position="345"/>
    </location>
</feature>
<accession>A0AAE2D536</accession>
<dbReference type="GO" id="GO:0005634">
    <property type="term" value="C:nucleus"/>
    <property type="evidence" value="ECO:0007669"/>
    <property type="project" value="UniProtKB-SubCell"/>
</dbReference>
<comment type="caution">
    <text evidence="8">The sequence shown here is derived from an EMBL/GenBank/DDBJ whole genome shotgun (WGS) entry which is preliminary data.</text>
</comment>
<feature type="region of interest" description="Disordered" evidence="6">
    <location>
        <begin position="203"/>
        <end position="223"/>
    </location>
</feature>
<dbReference type="PRINTS" id="PR00031">
    <property type="entry name" value="HTHREPRESSR"/>
</dbReference>
<dbReference type="PROSITE" id="PS00027">
    <property type="entry name" value="HOMEOBOX_1"/>
    <property type="match status" value="1"/>
</dbReference>
<dbReference type="InterPro" id="IPR001356">
    <property type="entry name" value="HD"/>
</dbReference>
<evidence type="ECO:0000256" key="3">
    <source>
        <dbReference type="ARBA" id="ARBA00023242"/>
    </source>
</evidence>
<organism evidence="8 9">
    <name type="scientific">Schistosoma mekongi</name>
    <name type="common">Parasitic worm</name>
    <dbReference type="NCBI Taxonomy" id="38744"/>
    <lineage>
        <taxon>Eukaryota</taxon>
        <taxon>Metazoa</taxon>
        <taxon>Spiralia</taxon>
        <taxon>Lophotrochozoa</taxon>
        <taxon>Platyhelminthes</taxon>
        <taxon>Trematoda</taxon>
        <taxon>Digenea</taxon>
        <taxon>Strigeidida</taxon>
        <taxon>Schistosomatoidea</taxon>
        <taxon>Schistosomatidae</taxon>
        <taxon>Schistosoma</taxon>
    </lineage>
</organism>
<protein>
    <recommendedName>
        <fullName evidence="7">Homeobox domain-containing protein</fullName>
    </recommendedName>
</protein>
<name>A0AAE2D536_SCHME</name>
<evidence type="ECO:0000313" key="8">
    <source>
        <dbReference type="EMBL" id="KAK4471803.1"/>
    </source>
</evidence>
<dbReference type="GO" id="GO:0000978">
    <property type="term" value="F:RNA polymerase II cis-regulatory region sequence-specific DNA binding"/>
    <property type="evidence" value="ECO:0007669"/>
    <property type="project" value="TreeGrafter"/>
</dbReference>
<evidence type="ECO:0000256" key="6">
    <source>
        <dbReference type="SAM" id="MobiDB-lite"/>
    </source>
</evidence>
<reference evidence="8" key="1">
    <citation type="submission" date="2022-04" db="EMBL/GenBank/DDBJ databases">
        <authorList>
            <person name="Xu L."/>
            <person name="Lv Z."/>
        </authorList>
    </citation>
    <scope>NUCLEOTIDE SEQUENCE</scope>
    <source>
        <strain evidence="8">LV_2022a</strain>
    </source>
</reference>
<reference evidence="8" key="2">
    <citation type="journal article" date="2023" name="Infect Dis Poverty">
        <title>Chromosome-scale genome of the human blood fluke Schistosoma mekongi and its implications for public health.</title>
        <authorList>
            <person name="Zhou M."/>
            <person name="Xu L."/>
            <person name="Xu D."/>
            <person name="Chen W."/>
            <person name="Khan J."/>
            <person name="Hu Y."/>
            <person name="Huang H."/>
            <person name="Wei H."/>
            <person name="Zhang Y."/>
            <person name="Chusongsang P."/>
            <person name="Tanasarnprasert K."/>
            <person name="Hu X."/>
            <person name="Limpanont Y."/>
            <person name="Lv Z."/>
        </authorList>
    </citation>
    <scope>NUCLEOTIDE SEQUENCE</scope>
    <source>
        <strain evidence="8">LV_2022a</strain>
    </source>
</reference>
<comment type="subcellular location">
    <subcellularLocation>
        <location evidence="4 5">Nucleus</location>
    </subcellularLocation>
</comment>
<dbReference type="Proteomes" id="UP001292079">
    <property type="component" value="Unassembled WGS sequence"/>
</dbReference>
<evidence type="ECO:0000259" key="7">
    <source>
        <dbReference type="PROSITE" id="PS50071"/>
    </source>
</evidence>
<dbReference type="InterPro" id="IPR020479">
    <property type="entry name" value="HD_metazoa"/>
</dbReference>
<evidence type="ECO:0000256" key="5">
    <source>
        <dbReference type="RuleBase" id="RU000682"/>
    </source>
</evidence>
<dbReference type="SMART" id="SM00389">
    <property type="entry name" value="HOX"/>
    <property type="match status" value="1"/>
</dbReference>
<keyword evidence="2 4" id="KW-0371">Homeobox</keyword>
<dbReference type="InterPro" id="IPR000047">
    <property type="entry name" value="HTH_motif"/>
</dbReference>
<dbReference type="InterPro" id="IPR017970">
    <property type="entry name" value="Homeobox_CS"/>
</dbReference>
<keyword evidence="3 4" id="KW-0539">Nucleus</keyword>
<dbReference type="GO" id="GO:0000981">
    <property type="term" value="F:DNA-binding transcription factor activity, RNA polymerase II-specific"/>
    <property type="evidence" value="ECO:0007669"/>
    <property type="project" value="InterPro"/>
</dbReference>
<dbReference type="PRINTS" id="PR00024">
    <property type="entry name" value="HOMEOBOX"/>
</dbReference>
<feature type="domain" description="Homeobox" evidence="7">
    <location>
        <begin position="284"/>
        <end position="344"/>
    </location>
</feature>
<dbReference type="Gene3D" id="1.10.10.60">
    <property type="entry name" value="Homeodomain-like"/>
    <property type="match status" value="1"/>
</dbReference>
<dbReference type="PANTHER" id="PTHR45664">
    <property type="entry name" value="PROTEIN ZERKNUELLT 1-RELATED"/>
    <property type="match status" value="1"/>
</dbReference>
<evidence type="ECO:0000256" key="2">
    <source>
        <dbReference type="ARBA" id="ARBA00023155"/>
    </source>
</evidence>
<evidence type="ECO:0000256" key="1">
    <source>
        <dbReference type="ARBA" id="ARBA00023125"/>
    </source>
</evidence>
<dbReference type="PROSITE" id="PS50071">
    <property type="entry name" value="HOMEOBOX_2"/>
    <property type="match status" value="1"/>
</dbReference>